<proteinExistence type="predicted"/>
<keyword evidence="1" id="KW-0732">Signal</keyword>
<comment type="caution">
    <text evidence="2">The sequence shown here is derived from an EMBL/GenBank/DDBJ whole genome shotgun (WGS) entry which is preliminary data.</text>
</comment>
<accession>A0ABD1XWG1</accession>
<feature type="chain" id="PRO_5044855396" evidence="1">
    <location>
        <begin position="22"/>
        <end position="173"/>
    </location>
</feature>
<dbReference type="InterPro" id="IPR036758">
    <property type="entry name" value="At5g01610-like"/>
</dbReference>
<dbReference type="PANTHER" id="PTHR31676">
    <property type="entry name" value="T31J12.3 PROTEIN-RELATED"/>
    <property type="match status" value="1"/>
</dbReference>
<dbReference type="EMBL" id="JBHFFA010000007">
    <property type="protein sequence ID" value="KAL2613290.1"/>
    <property type="molecule type" value="Genomic_DNA"/>
</dbReference>
<dbReference type="SUPFAM" id="SSF141562">
    <property type="entry name" value="At5g01610-like"/>
    <property type="match status" value="1"/>
</dbReference>
<protein>
    <submittedName>
        <fullName evidence="2">Uncharacterized protein</fullName>
    </submittedName>
</protein>
<dbReference type="Pfam" id="PF04398">
    <property type="entry name" value="DUF538"/>
    <property type="match status" value="1"/>
</dbReference>
<evidence type="ECO:0000313" key="3">
    <source>
        <dbReference type="Proteomes" id="UP001605036"/>
    </source>
</evidence>
<name>A0ABD1XWG1_9MARC</name>
<gene>
    <name evidence="2" type="ORF">R1flu_024982</name>
</gene>
<dbReference type="AlphaFoldDB" id="A0ABD1XWG1"/>
<dbReference type="Proteomes" id="UP001605036">
    <property type="component" value="Unassembled WGS sequence"/>
</dbReference>
<evidence type="ECO:0000313" key="2">
    <source>
        <dbReference type="EMBL" id="KAL2613290.1"/>
    </source>
</evidence>
<reference evidence="2 3" key="1">
    <citation type="submission" date="2024-09" db="EMBL/GenBank/DDBJ databases">
        <title>Chromosome-scale assembly of Riccia fluitans.</title>
        <authorList>
            <person name="Paukszto L."/>
            <person name="Sawicki J."/>
            <person name="Karawczyk K."/>
            <person name="Piernik-Szablinska J."/>
            <person name="Szczecinska M."/>
            <person name="Mazdziarz M."/>
        </authorList>
    </citation>
    <scope>NUCLEOTIDE SEQUENCE [LARGE SCALE GENOMIC DNA]</scope>
    <source>
        <strain evidence="2">Rf_01</strain>
        <tissue evidence="2">Aerial parts of the thallus</tissue>
    </source>
</reference>
<keyword evidence="3" id="KW-1185">Reference proteome</keyword>
<organism evidence="2 3">
    <name type="scientific">Riccia fluitans</name>
    <dbReference type="NCBI Taxonomy" id="41844"/>
    <lineage>
        <taxon>Eukaryota</taxon>
        <taxon>Viridiplantae</taxon>
        <taxon>Streptophyta</taxon>
        <taxon>Embryophyta</taxon>
        <taxon>Marchantiophyta</taxon>
        <taxon>Marchantiopsida</taxon>
        <taxon>Marchantiidae</taxon>
        <taxon>Marchantiales</taxon>
        <taxon>Ricciaceae</taxon>
        <taxon>Riccia</taxon>
    </lineage>
</organism>
<sequence length="173" mass="18802">MAGKWVLFVAMVVSAVAIADSASVAEILEKNGLPPGLLPKSVKQYSLENDGEFTVELDKACYAKIGDDNVYYAEKITGDLSPKKIKNLVGIQAKEGWFWVSVTGIVANSKTITFQVGPLSKNLDIDVFASPPVCSSKVTSQTFSDWISKVLNGDLEVNMSSILEENLPRKMLQ</sequence>
<feature type="signal peptide" evidence="1">
    <location>
        <begin position="1"/>
        <end position="21"/>
    </location>
</feature>
<dbReference type="Gene3D" id="2.30.240.10">
    <property type="entry name" value="At5g01610-like"/>
    <property type="match status" value="1"/>
</dbReference>
<evidence type="ECO:0000256" key="1">
    <source>
        <dbReference type="SAM" id="SignalP"/>
    </source>
</evidence>
<dbReference type="PANTHER" id="PTHR31676:SF110">
    <property type="entry name" value="TRANSMEMBRANE PROTEIN"/>
    <property type="match status" value="1"/>
</dbReference>
<dbReference type="InterPro" id="IPR007493">
    <property type="entry name" value="DUF538"/>
</dbReference>